<gene>
    <name evidence="1" type="ORF">RRF57_004771</name>
</gene>
<dbReference type="EMBL" id="JAWHQM010000010">
    <property type="protein sequence ID" value="KAK5629056.1"/>
    <property type="molecule type" value="Genomic_DNA"/>
</dbReference>
<comment type="caution">
    <text evidence="1">The sequence shown here is derived from an EMBL/GenBank/DDBJ whole genome shotgun (WGS) entry which is preliminary data.</text>
</comment>
<accession>A0AAN7UMD2</accession>
<reference evidence="1 2" key="1">
    <citation type="submission" date="2023-10" db="EMBL/GenBank/DDBJ databases">
        <title>Draft genome sequence of Xylaria bambusicola isolate GMP-LS, the root and basal stem rot pathogen of sugarcane in Indonesia.</title>
        <authorList>
            <person name="Selvaraj P."/>
            <person name="Muralishankar V."/>
            <person name="Muruganantham S."/>
            <person name="Sp S."/>
            <person name="Haryani S."/>
            <person name="Lau K.J.X."/>
            <person name="Naqvi N.I."/>
        </authorList>
    </citation>
    <scope>NUCLEOTIDE SEQUENCE [LARGE SCALE GENOMIC DNA]</scope>
    <source>
        <strain evidence="1">GMP-LS</strain>
    </source>
</reference>
<dbReference type="Proteomes" id="UP001305414">
    <property type="component" value="Unassembled WGS sequence"/>
</dbReference>
<organism evidence="1 2">
    <name type="scientific">Xylaria bambusicola</name>
    <dbReference type="NCBI Taxonomy" id="326684"/>
    <lineage>
        <taxon>Eukaryota</taxon>
        <taxon>Fungi</taxon>
        <taxon>Dikarya</taxon>
        <taxon>Ascomycota</taxon>
        <taxon>Pezizomycotina</taxon>
        <taxon>Sordariomycetes</taxon>
        <taxon>Xylariomycetidae</taxon>
        <taxon>Xylariales</taxon>
        <taxon>Xylariaceae</taxon>
        <taxon>Xylaria</taxon>
    </lineage>
</organism>
<protein>
    <submittedName>
        <fullName evidence="1">Uncharacterized protein</fullName>
    </submittedName>
</protein>
<proteinExistence type="predicted"/>
<dbReference type="AlphaFoldDB" id="A0AAN7UMD2"/>
<sequence length="185" mass="21308">MSESEVYLQKVFRDTIVNLRQVYLIVLENAGRMYLGPLNGISTQIGYELHRSHPIMSSIPIFERVGRGPRGGIERDLSRISMGTFDPRQMLYPWRRYLERWEIHYASGGPVYCLLISHGWNTGAMRRTAKTVSYRESASEWLQKEEESWICSQERRASSILARGGELPVESSEELERAPRPAIGF</sequence>
<name>A0AAN7UMD2_9PEZI</name>
<evidence type="ECO:0000313" key="1">
    <source>
        <dbReference type="EMBL" id="KAK5629056.1"/>
    </source>
</evidence>
<keyword evidence="2" id="KW-1185">Reference proteome</keyword>
<evidence type="ECO:0000313" key="2">
    <source>
        <dbReference type="Proteomes" id="UP001305414"/>
    </source>
</evidence>